<evidence type="ECO:0000256" key="7">
    <source>
        <dbReference type="SAM" id="Phobius"/>
    </source>
</evidence>
<feature type="transmembrane region" description="Helical" evidence="7">
    <location>
        <begin position="435"/>
        <end position="458"/>
    </location>
</feature>
<feature type="transmembrane region" description="Helical" evidence="7">
    <location>
        <begin position="763"/>
        <end position="790"/>
    </location>
</feature>
<evidence type="ECO:0000259" key="9">
    <source>
        <dbReference type="Pfam" id="PF12704"/>
    </source>
</evidence>
<accession>A0A7K3W524</accession>
<comment type="similarity">
    <text evidence="6">Belongs to the ABC-4 integral membrane protein family.</text>
</comment>
<dbReference type="GO" id="GO:0005886">
    <property type="term" value="C:plasma membrane"/>
    <property type="evidence" value="ECO:0007669"/>
    <property type="project" value="UniProtKB-SubCell"/>
</dbReference>
<protein>
    <submittedName>
        <fullName evidence="10">ABC transporter permease</fullName>
    </submittedName>
</protein>
<feature type="domain" description="MacB-like periplasmic core" evidence="9">
    <location>
        <begin position="491"/>
        <end position="686"/>
    </location>
</feature>
<evidence type="ECO:0000256" key="3">
    <source>
        <dbReference type="ARBA" id="ARBA00022692"/>
    </source>
</evidence>
<proteinExistence type="inferred from homology"/>
<dbReference type="Pfam" id="PF02687">
    <property type="entry name" value="FtsX"/>
    <property type="match status" value="2"/>
</dbReference>
<evidence type="ECO:0000256" key="1">
    <source>
        <dbReference type="ARBA" id="ARBA00004651"/>
    </source>
</evidence>
<evidence type="ECO:0000313" key="11">
    <source>
        <dbReference type="Proteomes" id="UP000470246"/>
    </source>
</evidence>
<dbReference type="InterPro" id="IPR050250">
    <property type="entry name" value="Macrolide_Exporter_MacB"/>
</dbReference>
<feature type="transmembrane region" description="Helical" evidence="7">
    <location>
        <begin position="491"/>
        <end position="511"/>
    </location>
</feature>
<dbReference type="EMBL" id="JAAGWF010000018">
    <property type="protein sequence ID" value="NEK59473.1"/>
    <property type="molecule type" value="Genomic_DNA"/>
</dbReference>
<dbReference type="GO" id="GO:0022857">
    <property type="term" value="F:transmembrane transporter activity"/>
    <property type="evidence" value="ECO:0007669"/>
    <property type="project" value="TreeGrafter"/>
</dbReference>
<keyword evidence="11" id="KW-1185">Reference proteome</keyword>
<feature type="domain" description="ABC3 transporter permease C-terminal" evidence="8">
    <location>
        <begin position="270"/>
        <end position="390"/>
    </location>
</feature>
<feature type="transmembrane region" description="Helical" evidence="7">
    <location>
        <begin position="810"/>
        <end position="829"/>
    </location>
</feature>
<evidence type="ECO:0000256" key="6">
    <source>
        <dbReference type="ARBA" id="ARBA00038076"/>
    </source>
</evidence>
<sequence>MWRATLRNLLAHKLRLALSGLAIVLGVAFVSGTMIFTDTLSKTFDDLFSSTASDVNVEAASAFDSGLEGSGAVSTVSADAVDEVLEVEGVAAAAGYVQAEGVYVLDRDGAVLDTGGAPGIGISWEPDRQLSSSTLVDGRAPEGPAQVALDVDSAEKAGYALGDSVPVLTTGPRVEAELVGVFTFGDTGGSAGASLAAFDTATAQELFGEPGRFDGISVLAADGVTDAQLRDRVAAALGDGYTVRTADEQAAALAGDFQEGLAFVEVFLLAFAGIALFVGTFIILNTFSMLVAQRTRELALLRALGAGRAQVTRSVLAEALVLGVVGSAVGLAGGFGVAAGLRGLFGSFGLTLDGGLVFALDTVVWAVAVGVLVTVTAAYLPARRAAKTPPVAAMRDDHVAVERSLFRRTVVGSVVAVAGGAALVAALVVDDGSTAASLVGLGALALLLGAIALSPVLARPFLRGIGAALPRLFGTAGRLARENAVRNPRRTAATASALMVGLALVSGFSIIGASTSASVDALVEESLGADYVVSTAVGAPFSAEIAEQIRGIDGVEAVTQQRFGQAAFDGAPTFISAIDADTLDSALVLDYVSGGTEGLRDGGLLVDEDTAASNGWSVGDSVPAVLANGRPLDLTLGGIYAANQAAGTVVVSLDAFTAAGGEPLDRFVYVDLAADADAGAVRSQLEGTLEPYPVVTLKDQAEFAAEQRGFVDQLLLIINALLALSVIIAVLGIVNTLALSVIERTREIGLLRAIGMDRRQLRSMVRLESVVISVYGAVMGLVLGTVLGLALVQALATAGISRPVVPAGRMLLFLAVGAVIGVLAAVWPARRAARLRVLDAVATA</sequence>
<dbReference type="Pfam" id="PF12704">
    <property type="entry name" value="MacB_PCD"/>
    <property type="match status" value="2"/>
</dbReference>
<dbReference type="AlphaFoldDB" id="A0A7K3W524"/>
<comment type="subcellular location">
    <subcellularLocation>
        <location evidence="1">Cell membrane</location>
        <topology evidence="1">Multi-pass membrane protein</topology>
    </subcellularLocation>
</comment>
<keyword evidence="4 7" id="KW-1133">Transmembrane helix</keyword>
<feature type="transmembrane region" description="Helical" evidence="7">
    <location>
        <begin position="714"/>
        <end position="742"/>
    </location>
</feature>
<evidence type="ECO:0000259" key="8">
    <source>
        <dbReference type="Pfam" id="PF02687"/>
    </source>
</evidence>
<feature type="domain" description="ABC3 transporter permease C-terminal" evidence="8">
    <location>
        <begin position="720"/>
        <end position="835"/>
    </location>
</feature>
<dbReference type="InterPro" id="IPR003838">
    <property type="entry name" value="ABC3_permease_C"/>
</dbReference>
<name>A0A7K3W524_9ACTN</name>
<feature type="transmembrane region" description="Helical" evidence="7">
    <location>
        <begin position="357"/>
        <end position="380"/>
    </location>
</feature>
<evidence type="ECO:0000256" key="5">
    <source>
        <dbReference type="ARBA" id="ARBA00023136"/>
    </source>
</evidence>
<keyword evidence="3 7" id="KW-0812">Transmembrane</keyword>
<gene>
    <name evidence="10" type="ORF">GCU56_16565</name>
</gene>
<evidence type="ECO:0000256" key="2">
    <source>
        <dbReference type="ARBA" id="ARBA00022475"/>
    </source>
</evidence>
<evidence type="ECO:0000256" key="4">
    <source>
        <dbReference type="ARBA" id="ARBA00022989"/>
    </source>
</evidence>
<dbReference type="Proteomes" id="UP000470246">
    <property type="component" value="Unassembled WGS sequence"/>
</dbReference>
<feature type="domain" description="MacB-like periplasmic core" evidence="9">
    <location>
        <begin position="17"/>
        <end position="235"/>
    </location>
</feature>
<feature type="transmembrane region" description="Helical" evidence="7">
    <location>
        <begin position="410"/>
        <end position="429"/>
    </location>
</feature>
<dbReference type="RefSeq" id="WP_163482846.1">
    <property type="nucleotide sequence ID" value="NZ_JAAGWF010000018.1"/>
</dbReference>
<comment type="caution">
    <text evidence="10">The sequence shown here is derived from an EMBL/GenBank/DDBJ whole genome shotgun (WGS) entry which is preliminary data.</text>
</comment>
<organism evidence="10 11">
    <name type="scientific">Geodermatophilus sabuli</name>
    <dbReference type="NCBI Taxonomy" id="1564158"/>
    <lineage>
        <taxon>Bacteria</taxon>
        <taxon>Bacillati</taxon>
        <taxon>Actinomycetota</taxon>
        <taxon>Actinomycetes</taxon>
        <taxon>Geodermatophilales</taxon>
        <taxon>Geodermatophilaceae</taxon>
        <taxon>Geodermatophilus</taxon>
    </lineage>
</organism>
<dbReference type="PANTHER" id="PTHR30572:SF4">
    <property type="entry name" value="ABC TRANSPORTER PERMEASE YTRF"/>
    <property type="match status" value="1"/>
</dbReference>
<dbReference type="PANTHER" id="PTHR30572">
    <property type="entry name" value="MEMBRANE COMPONENT OF TRANSPORTER-RELATED"/>
    <property type="match status" value="1"/>
</dbReference>
<keyword evidence="2" id="KW-1003">Cell membrane</keyword>
<keyword evidence="5 7" id="KW-0472">Membrane</keyword>
<evidence type="ECO:0000313" key="10">
    <source>
        <dbReference type="EMBL" id="NEK59473.1"/>
    </source>
</evidence>
<dbReference type="InterPro" id="IPR025857">
    <property type="entry name" value="MacB_PCD"/>
</dbReference>
<feature type="transmembrane region" description="Helical" evidence="7">
    <location>
        <begin position="319"/>
        <end position="345"/>
    </location>
</feature>
<reference evidence="10 11" key="1">
    <citation type="submission" date="2020-02" db="EMBL/GenBank/DDBJ databases">
        <title>Geodermatophilus sabuli CPCC 205279 I12A-02694.</title>
        <authorList>
            <person name="Jiang Z."/>
        </authorList>
    </citation>
    <scope>NUCLEOTIDE SEQUENCE [LARGE SCALE GENOMIC DNA]</scope>
    <source>
        <strain evidence="10 11">I12A-02694</strain>
    </source>
</reference>
<feature type="transmembrane region" description="Helical" evidence="7">
    <location>
        <begin position="266"/>
        <end position="292"/>
    </location>
</feature>